<keyword evidence="4" id="KW-0378">Hydrolase</keyword>
<evidence type="ECO:0000256" key="3">
    <source>
        <dbReference type="ARBA" id="ARBA00022729"/>
    </source>
</evidence>
<comment type="similarity">
    <text evidence="2">Belongs to the sulfatase family.</text>
</comment>
<comment type="cofactor">
    <cofactor evidence="1">
        <name>Ca(2+)</name>
        <dbReference type="ChEBI" id="CHEBI:29108"/>
    </cofactor>
</comment>
<dbReference type="SUPFAM" id="SSF53649">
    <property type="entry name" value="Alkaline phosphatase-like"/>
    <property type="match status" value="1"/>
</dbReference>
<evidence type="ECO:0000256" key="4">
    <source>
        <dbReference type="ARBA" id="ARBA00022801"/>
    </source>
</evidence>
<dbReference type="AlphaFoldDB" id="A0AAF5D078"/>
<keyword evidence="3" id="KW-0732">Signal</keyword>
<protein>
    <submittedName>
        <fullName evidence="9">5-formyltetrahydrofolate cyclo-ligase</fullName>
    </submittedName>
</protein>
<dbReference type="WBParaSite" id="TCONS_00004034.p1">
    <property type="protein sequence ID" value="TCONS_00004034.p1"/>
    <property type="gene ID" value="XLOC_000936"/>
</dbReference>
<reference evidence="9" key="1">
    <citation type="submission" date="2024-02" db="UniProtKB">
        <authorList>
            <consortium name="WormBaseParasite"/>
        </authorList>
    </citation>
    <scope>IDENTIFICATION</scope>
</reference>
<evidence type="ECO:0000256" key="2">
    <source>
        <dbReference type="ARBA" id="ARBA00008779"/>
    </source>
</evidence>
<dbReference type="InterPro" id="IPR024607">
    <property type="entry name" value="Sulfatase_CS"/>
</dbReference>
<dbReference type="PANTHER" id="PTHR43108">
    <property type="entry name" value="N-ACETYLGLUCOSAMINE-6-SULFATASE FAMILY MEMBER"/>
    <property type="match status" value="1"/>
</dbReference>
<evidence type="ECO:0000313" key="8">
    <source>
        <dbReference type="Proteomes" id="UP000035681"/>
    </source>
</evidence>
<dbReference type="Proteomes" id="UP000035681">
    <property type="component" value="Unplaced"/>
</dbReference>
<dbReference type="SUPFAM" id="SSF100950">
    <property type="entry name" value="NagB/RpiA/CoA transferase-like"/>
    <property type="match status" value="1"/>
</dbReference>
<keyword evidence="6" id="KW-0472">Membrane</keyword>
<dbReference type="Pfam" id="PF00884">
    <property type="entry name" value="Sulfatase"/>
    <property type="match status" value="1"/>
</dbReference>
<proteinExistence type="inferred from homology"/>
<evidence type="ECO:0000256" key="5">
    <source>
        <dbReference type="ARBA" id="ARBA00023180"/>
    </source>
</evidence>
<evidence type="ECO:0000259" key="7">
    <source>
        <dbReference type="Pfam" id="PF00884"/>
    </source>
</evidence>
<feature type="domain" description="Sulfatase N-terminal" evidence="7">
    <location>
        <begin position="262"/>
        <end position="593"/>
    </location>
</feature>
<dbReference type="Gene3D" id="3.40.50.10420">
    <property type="entry name" value="NagB/RpiA/CoA transferase-like"/>
    <property type="match status" value="1"/>
</dbReference>
<dbReference type="Pfam" id="PF01812">
    <property type="entry name" value="5-FTHF_cyc-lig"/>
    <property type="match status" value="1"/>
</dbReference>
<organism evidence="8 9">
    <name type="scientific">Strongyloides stercoralis</name>
    <name type="common">Threadworm</name>
    <dbReference type="NCBI Taxonomy" id="6248"/>
    <lineage>
        <taxon>Eukaryota</taxon>
        <taxon>Metazoa</taxon>
        <taxon>Ecdysozoa</taxon>
        <taxon>Nematoda</taxon>
        <taxon>Chromadorea</taxon>
        <taxon>Rhabditida</taxon>
        <taxon>Tylenchina</taxon>
        <taxon>Panagrolaimomorpha</taxon>
        <taxon>Strongyloidoidea</taxon>
        <taxon>Strongyloididae</taxon>
        <taxon>Strongyloides</taxon>
    </lineage>
</organism>
<sequence length="1070" mass="125529">YNLIMDVRIIKSKLRKEIQLLLQNIDKKIILDESKNVTSQILNDSTFKSSKTISIFVSTPTEIMTDELIKYSLENKKKVFIPYFEKNSKRMEMLFLPSMDIFNELPNNFYGIRQFTNEMIKKISSNYNGQSSDNLEINNISYTNNGPLDLVICPLVAASRDGSRLGHGKGYYDKFLQEHIKLFSKAPITYGVALNCQIKENNEIPMDKYDYKLDKIFYSFKINYFIFLQIFYNIIINIYLQNVFCQKSENILNNYSTTLNKPNIILLITDDQDKELGSMDFMPKTLKIFNNKGVEFLHGLVSTPICCPSRSSILTGKYVHNHNVMTNSQNCSSIEWRNIHEKKTFLNLLKKKGGYKTSYFGKYLNEYDGSYIPEGIDHFVGLIKNSRFYNYTLNINGKKIRHGDDYKKDYLTDKIINETINFIDNHINNENNVPFLSVLAFPAPHGPEDSAPQYSSMFEGILSHRTSSWNYAPNPDKQWILQRTGKMEPIHVVFTDLLHRKRLQTLQSVDSGIEKLVQKLRELDQLQNTFIIYTSDHGYHLGQFGLVKGKNMPFEFDIKVPFYIRGPGIIRNVKMNNIVSNIDIAPTILNIAGLEIDKEMDGTSFLPLILKNNRKKKVYDNQKQNITLLYSEEKSNWRHTLLIERGKMLKLKKIKDRFLKQKEIFNKKVIFDKACNFEEYHNSCLPGQKWKCIKNKNTNKWTIIKCKDFIEINNECICDNKNTSKKEKEIYNIRDKRYIDKNIVSIMNPYILEILSNWEIEFIKEHFLNHNSWHQGIIEIKKKRNTLSSANNYSLNNVSYSDAIINKESIPELAIDVLCLTVNSIYCESQINFKIKKLKKKLLKIRETKKKWKNMIKCNCSFIFQNYNDTKLRTEKMKHHLHYNDNLTILPDIYLAKNYLGNKNFSSSLGQFYSMYKNLTEGKTKKGQYNSCNVPQMNCFTHDSTHWKTEPLWPDNYGKFCFCQNTNNNTYWCLRTYNETHNFLYCEFITGFISYYDINKDPSQLSNIVYSLDINILEQLSTQLQLLKNCKGINQCEHYSSKYWYLPLDNKEKIDKNSSYKFIKSVKNGN</sequence>
<dbReference type="PROSITE" id="PS00523">
    <property type="entry name" value="SULFATASE_1"/>
    <property type="match status" value="1"/>
</dbReference>
<name>A0AAF5D078_STRER</name>
<dbReference type="Gene3D" id="3.40.720.10">
    <property type="entry name" value="Alkaline Phosphatase, subunit A"/>
    <property type="match status" value="1"/>
</dbReference>
<dbReference type="InterPro" id="IPR024185">
    <property type="entry name" value="FTHF_cligase-like_sf"/>
</dbReference>
<evidence type="ECO:0000256" key="1">
    <source>
        <dbReference type="ARBA" id="ARBA00001913"/>
    </source>
</evidence>
<dbReference type="PANTHER" id="PTHR43108:SF16">
    <property type="entry name" value="EXTRACELLULAR SULFATASE SULF-1 HOMOLOG"/>
    <property type="match status" value="1"/>
</dbReference>
<evidence type="ECO:0000313" key="9">
    <source>
        <dbReference type="WBParaSite" id="TCONS_00004034.p1"/>
    </source>
</evidence>
<keyword evidence="8" id="KW-1185">Reference proteome</keyword>
<dbReference type="GO" id="GO:0005539">
    <property type="term" value="F:glycosaminoglycan binding"/>
    <property type="evidence" value="ECO:0007669"/>
    <property type="project" value="TreeGrafter"/>
</dbReference>
<evidence type="ECO:0000256" key="6">
    <source>
        <dbReference type="SAM" id="Phobius"/>
    </source>
</evidence>
<dbReference type="InterPro" id="IPR017850">
    <property type="entry name" value="Alkaline_phosphatase_core_sf"/>
</dbReference>
<dbReference type="InterPro" id="IPR037171">
    <property type="entry name" value="NagB/RpiA_transferase-like"/>
</dbReference>
<keyword evidence="6" id="KW-1133">Transmembrane helix</keyword>
<dbReference type="GO" id="GO:0008449">
    <property type="term" value="F:N-acetylglucosamine-6-sulfatase activity"/>
    <property type="evidence" value="ECO:0007669"/>
    <property type="project" value="TreeGrafter"/>
</dbReference>
<dbReference type="CDD" id="cd16147">
    <property type="entry name" value="G6S"/>
    <property type="match status" value="1"/>
</dbReference>
<keyword evidence="5" id="KW-0325">Glycoprotein</keyword>
<keyword evidence="6" id="KW-0812">Transmembrane</keyword>
<feature type="transmembrane region" description="Helical" evidence="6">
    <location>
        <begin position="222"/>
        <end position="240"/>
    </location>
</feature>
<dbReference type="InterPro" id="IPR002698">
    <property type="entry name" value="FTHF_cligase"/>
</dbReference>
<accession>A0AAF5D078</accession>
<dbReference type="InterPro" id="IPR000917">
    <property type="entry name" value="Sulfatase_N"/>
</dbReference>